<comment type="caution">
    <text evidence="1">The sequence shown here is derived from an EMBL/GenBank/DDBJ whole genome shotgun (WGS) entry which is preliminary data.</text>
</comment>
<dbReference type="InterPro" id="IPR027417">
    <property type="entry name" value="P-loop_NTPase"/>
</dbReference>
<evidence type="ECO:0000313" key="3">
    <source>
        <dbReference type="Proteomes" id="UP000244140"/>
    </source>
</evidence>
<dbReference type="RefSeq" id="WP_002380477.1">
    <property type="nucleotide sequence ID" value="NZ_AP026714.1"/>
</dbReference>
<evidence type="ECO:0008006" key="5">
    <source>
        <dbReference type="Google" id="ProtNLM"/>
    </source>
</evidence>
<reference evidence="2 4" key="2">
    <citation type="submission" date="2019-02" db="EMBL/GenBank/DDBJ databases">
        <title>From farm to fork: dissemination of Tn554::fexA-optrA in linezolid-resistant Enterococcus faecalis clones from chicken feces and meat in Tunisia.</title>
        <authorList>
            <person name="Tedim A.P."/>
            <person name="Elghaieb H."/>
            <person name="Abbassi M.S."/>
            <person name="Novais C."/>
            <person name="Hassen A."/>
            <person name="Peixe L."/>
            <person name="Freitas A.R."/>
        </authorList>
    </citation>
    <scope>NUCLEOTIDE SEQUENCE [LARGE SCALE GENOMIC DNA]</scope>
    <source>
        <strain evidence="2 4">728T</strain>
    </source>
</reference>
<accession>A0A2S7M3T7</accession>
<dbReference type="Proteomes" id="UP000244140">
    <property type="component" value="Unassembled WGS sequence"/>
</dbReference>
<name>A0A2S7M3T7_ENTFL</name>
<dbReference type="Proteomes" id="UP000292223">
    <property type="component" value="Unassembled WGS sequence"/>
</dbReference>
<dbReference type="EMBL" id="PZZH01000001">
    <property type="protein sequence ID" value="PTN78179.1"/>
    <property type="molecule type" value="Genomic_DNA"/>
</dbReference>
<organism evidence="1 3">
    <name type="scientific">Enterococcus faecalis</name>
    <name type="common">Streptococcus faecalis</name>
    <dbReference type="NCBI Taxonomy" id="1351"/>
    <lineage>
        <taxon>Bacteria</taxon>
        <taxon>Bacillati</taxon>
        <taxon>Bacillota</taxon>
        <taxon>Bacilli</taxon>
        <taxon>Lactobacillales</taxon>
        <taxon>Enterococcaceae</taxon>
        <taxon>Enterococcus</taxon>
    </lineage>
</organism>
<dbReference type="Gene3D" id="3.30.420.240">
    <property type="match status" value="1"/>
</dbReference>
<evidence type="ECO:0000313" key="2">
    <source>
        <dbReference type="EMBL" id="RYU34588.1"/>
    </source>
</evidence>
<protein>
    <recommendedName>
        <fullName evidence="5">Terminase</fullName>
    </recommendedName>
</protein>
<dbReference type="Gene3D" id="3.40.50.300">
    <property type="entry name" value="P-loop containing nucleotide triphosphate hydrolases"/>
    <property type="match status" value="1"/>
</dbReference>
<proteinExistence type="predicted"/>
<sequence length="519" mass="58510">MTLEIAQKRTIKLLKSSTPKEKLNKFVKGYVPTHYKRLSISMEKAIELAIIGATESLAYYGDRLYFTQALLMGAVVSGEYDNIIVVTPSQYGKSWLSSRIAVWLADHNRRCYVAGGKKDTTDIIMQHVTDTLQTVDESIARKLLEPVDKLERLQTGLSKRKISFSGGGSIEGISLGEHFKGNKSGNQAIGRGGDYIIDESAFVSNETYAELGRRNFANVDGKNYLSFEISNPHNKGRFYDKLTQENIPKGMLVVWADVRTAFEEDRVKSIEQVISSEFFQNKSTCQRYFLCELPDENEDGMFGTPQTEEEHTEKNWEYFLGVDSAYKGKDKIKATLSALDAQGQVHVIDTIEIEKGDWQDGVTSKKIITQLLMIIEHFEVKGVCVDVGYGVYIVEGLAHINGDFELHGINFGAGTTKERVEKNHYSAKYGANKRAEMHIDLQENIDNRNIFFTEKVYEEVIDELVLVSSKIKSNGKTAIVPKEEIKAKLGHSPDTLDSVLLSLHAIILYKLNERFYIYS</sequence>
<evidence type="ECO:0000313" key="4">
    <source>
        <dbReference type="Proteomes" id="UP000292223"/>
    </source>
</evidence>
<gene>
    <name evidence="1" type="ORF">DAI13_10625</name>
    <name evidence="2" type="ORF">EU507_03735</name>
</gene>
<dbReference type="AlphaFoldDB" id="A0A2S7M3T7"/>
<reference evidence="1 3" key="1">
    <citation type="submission" date="2018-04" db="EMBL/GenBank/DDBJ databases">
        <authorList>
            <person name="Van Tyne D."/>
        </authorList>
    </citation>
    <scope>NUCLEOTIDE SEQUENCE [LARGE SCALE GENOMIC DNA]</scope>
    <source>
        <strain evidence="1 3">B2535</strain>
    </source>
</reference>
<evidence type="ECO:0000313" key="1">
    <source>
        <dbReference type="EMBL" id="PTN78179.1"/>
    </source>
</evidence>
<dbReference type="EMBL" id="SEWT01000002">
    <property type="protein sequence ID" value="RYU34588.1"/>
    <property type="molecule type" value="Genomic_DNA"/>
</dbReference>